<proteinExistence type="predicted"/>
<protein>
    <submittedName>
        <fullName evidence="1">Uncharacterized protein</fullName>
    </submittedName>
</protein>
<evidence type="ECO:0000313" key="2">
    <source>
        <dbReference type="Proteomes" id="UP000244073"/>
    </source>
</evidence>
<dbReference type="VEuPathDB" id="FungiDB:P175DRAFT_0500650"/>
<dbReference type="EMBL" id="MSFN02000003">
    <property type="protein sequence ID" value="PTU21773.1"/>
    <property type="molecule type" value="Genomic_DNA"/>
</dbReference>
<sequence length="75" mass="8826">MGCTHLTLNSQSSCWHNPRNEYIDRESTSRILPRFCYQHSGAETTISPETRRAWMNQSTIDLWLRDDFSVAETEF</sequence>
<dbReference type="GeneID" id="63813879"/>
<dbReference type="Proteomes" id="UP000244073">
    <property type="component" value="Unassembled WGS sequence"/>
</dbReference>
<accession>A0A2T5LZR5</accession>
<comment type="caution">
    <text evidence="1">The sequence shown here is derived from an EMBL/GenBank/DDBJ whole genome shotgun (WGS) entry which is preliminary data.</text>
</comment>
<dbReference type="AlphaFoldDB" id="A0A2T5LZR5"/>
<gene>
    <name evidence="1" type="ORF">P175DRAFT_0500650</name>
</gene>
<organism evidence="1 2">
    <name type="scientific">Aspergillus ochraceoroseus IBT 24754</name>
    <dbReference type="NCBI Taxonomy" id="1392256"/>
    <lineage>
        <taxon>Eukaryota</taxon>
        <taxon>Fungi</taxon>
        <taxon>Dikarya</taxon>
        <taxon>Ascomycota</taxon>
        <taxon>Pezizomycotina</taxon>
        <taxon>Eurotiomycetes</taxon>
        <taxon>Eurotiomycetidae</taxon>
        <taxon>Eurotiales</taxon>
        <taxon>Aspergillaceae</taxon>
        <taxon>Aspergillus</taxon>
        <taxon>Aspergillus subgen. Nidulantes</taxon>
    </lineage>
</organism>
<evidence type="ECO:0000313" key="1">
    <source>
        <dbReference type="EMBL" id="PTU21773.1"/>
    </source>
</evidence>
<name>A0A2T5LZR5_9EURO</name>
<dbReference type="RefSeq" id="XP_040753165.1">
    <property type="nucleotide sequence ID" value="XM_040896997.1"/>
</dbReference>
<reference evidence="1 2" key="1">
    <citation type="journal article" date="2018" name="Proc. Natl. Acad. Sci. U.S.A.">
        <title>Linking secondary metabolites to gene clusters through genome sequencing of six diverse Aspergillus species.</title>
        <authorList>
            <person name="Kaerboelling I."/>
            <person name="Vesth T.C."/>
            <person name="Frisvad J.C."/>
            <person name="Nybo J.L."/>
            <person name="Theobald S."/>
            <person name="Kuo A."/>
            <person name="Bowyer P."/>
            <person name="Matsuda Y."/>
            <person name="Mondo S."/>
            <person name="Lyhne E.K."/>
            <person name="Kogle M.E."/>
            <person name="Clum A."/>
            <person name="Lipzen A."/>
            <person name="Salamov A."/>
            <person name="Ngan C.Y."/>
            <person name="Daum C."/>
            <person name="Chiniquy J."/>
            <person name="Barry K."/>
            <person name="LaButti K."/>
            <person name="Haridas S."/>
            <person name="Simmons B.A."/>
            <person name="Magnuson J.K."/>
            <person name="Mortensen U.H."/>
            <person name="Larsen T.O."/>
            <person name="Grigoriev I.V."/>
            <person name="Baker S.E."/>
            <person name="Andersen M.R."/>
        </authorList>
    </citation>
    <scope>NUCLEOTIDE SEQUENCE [LARGE SCALE GENOMIC DNA]</scope>
    <source>
        <strain evidence="1 2">IBT 24754</strain>
    </source>
</reference>